<evidence type="ECO:0000256" key="1">
    <source>
        <dbReference type="ARBA" id="ARBA00009437"/>
    </source>
</evidence>
<gene>
    <name evidence="7" type="ORF">GCM10010529_26890</name>
</gene>
<dbReference type="Pfam" id="PF00126">
    <property type="entry name" value="HTH_1"/>
    <property type="match status" value="1"/>
</dbReference>
<keyword evidence="8" id="KW-1185">Reference proteome</keyword>
<dbReference type="PANTHER" id="PTHR30126">
    <property type="entry name" value="HTH-TYPE TRANSCRIPTIONAL REGULATOR"/>
    <property type="match status" value="1"/>
</dbReference>
<dbReference type="PROSITE" id="PS50931">
    <property type="entry name" value="HTH_LYSR"/>
    <property type="match status" value="1"/>
</dbReference>
<dbReference type="InterPro" id="IPR036390">
    <property type="entry name" value="WH_DNA-bd_sf"/>
</dbReference>
<keyword evidence="3" id="KW-0238">DNA-binding</keyword>
<dbReference type="SUPFAM" id="SSF46785">
    <property type="entry name" value="Winged helix' DNA-binding domain"/>
    <property type="match status" value="1"/>
</dbReference>
<feature type="domain" description="HTH lysR-type" evidence="6">
    <location>
        <begin position="96"/>
        <end position="153"/>
    </location>
</feature>
<reference evidence="8" key="1">
    <citation type="journal article" date="2019" name="Int. J. Syst. Evol. Microbiol.">
        <title>The Global Catalogue of Microorganisms (GCM) 10K type strain sequencing project: providing services to taxonomists for standard genome sequencing and annotation.</title>
        <authorList>
            <consortium name="The Broad Institute Genomics Platform"/>
            <consortium name="The Broad Institute Genome Sequencing Center for Infectious Disease"/>
            <person name="Wu L."/>
            <person name="Ma J."/>
        </authorList>
    </citation>
    <scope>NUCLEOTIDE SEQUENCE [LARGE SCALE GENOMIC DNA]</scope>
    <source>
        <strain evidence="8">JCM 14309</strain>
    </source>
</reference>
<accession>A0ABP6M343</accession>
<dbReference type="Gene3D" id="1.10.10.10">
    <property type="entry name" value="Winged helix-like DNA-binding domain superfamily/Winged helix DNA-binding domain"/>
    <property type="match status" value="1"/>
</dbReference>
<evidence type="ECO:0000256" key="4">
    <source>
        <dbReference type="ARBA" id="ARBA00023163"/>
    </source>
</evidence>
<keyword evidence="4" id="KW-0804">Transcription</keyword>
<organism evidence="7 8">
    <name type="scientific">Nesterenkonia aethiopica</name>
    <dbReference type="NCBI Taxonomy" id="269144"/>
    <lineage>
        <taxon>Bacteria</taxon>
        <taxon>Bacillati</taxon>
        <taxon>Actinomycetota</taxon>
        <taxon>Actinomycetes</taxon>
        <taxon>Micrococcales</taxon>
        <taxon>Micrococcaceae</taxon>
        <taxon>Nesterenkonia</taxon>
    </lineage>
</organism>
<dbReference type="RefSeq" id="WP_344744786.1">
    <property type="nucleotide sequence ID" value="NZ_BAAAVT010000020.1"/>
</dbReference>
<dbReference type="InterPro" id="IPR000847">
    <property type="entry name" value="LysR_HTH_N"/>
</dbReference>
<dbReference type="Proteomes" id="UP001500236">
    <property type="component" value="Unassembled WGS sequence"/>
</dbReference>
<dbReference type="SUPFAM" id="SSF53850">
    <property type="entry name" value="Periplasmic binding protein-like II"/>
    <property type="match status" value="1"/>
</dbReference>
<evidence type="ECO:0000313" key="7">
    <source>
        <dbReference type="EMBL" id="GAA3073567.1"/>
    </source>
</evidence>
<dbReference type="InterPro" id="IPR036388">
    <property type="entry name" value="WH-like_DNA-bd_sf"/>
</dbReference>
<evidence type="ECO:0000256" key="3">
    <source>
        <dbReference type="ARBA" id="ARBA00023125"/>
    </source>
</evidence>
<comment type="caution">
    <text evidence="7">The sequence shown here is derived from an EMBL/GenBank/DDBJ whole genome shotgun (WGS) entry which is preliminary data.</text>
</comment>
<sequence>MEDSEGTAAAHDNHQNRNGAADSASPATRPLAVDLGDEFTDAELDPEALREQVSPDYDLLPEVDAPGSAPRGDRIGRHGRHHHEHPAPRRGEEERLDLRKLLLFERAVSAGSLSAAAVELGWSQPAVSQQLSALERSLGTRLLTRTTRGVVPTPTGRILLGRAEAIRAQARGALEDLRSAVSPVDQTLRIAAFPSLLGGALAPSLEQLVGGGGGGFEVLEHEPPEALDLLRRGRVDVALIFRHGPGEAIPSGHRAVVLGVDRHALILPRRWGLDRDVRELADAEDLPWVAGCRRCTQHLTQVCEAAGFTPAIRHVTDDPQAIQALVAHGLGVALIPRLALRTPGATGFADRLDVVDLPQLVPREITAVHPESWTGTARLDELISALRSRL</sequence>
<protein>
    <recommendedName>
        <fullName evidence="6">HTH lysR-type domain-containing protein</fullName>
    </recommendedName>
</protein>
<evidence type="ECO:0000256" key="2">
    <source>
        <dbReference type="ARBA" id="ARBA00023015"/>
    </source>
</evidence>
<keyword evidence="2" id="KW-0805">Transcription regulation</keyword>
<feature type="compositionally biased region" description="Acidic residues" evidence="5">
    <location>
        <begin position="35"/>
        <end position="46"/>
    </location>
</feature>
<dbReference type="PRINTS" id="PR00039">
    <property type="entry name" value="HTHLYSR"/>
</dbReference>
<dbReference type="Pfam" id="PF03466">
    <property type="entry name" value="LysR_substrate"/>
    <property type="match status" value="1"/>
</dbReference>
<dbReference type="InterPro" id="IPR005119">
    <property type="entry name" value="LysR_subst-bd"/>
</dbReference>
<evidence type="ECO:0000256" key="5">
    <source>
        <dbReference type="SAM" id="MobiDB-lite"/>
    </source>
</evidence>
<name>A0ABP6M343_9MICC</name>
<proteinExistence type="inferred from homology"/>
<dbReference type="EMBL" id="BAAAVT010000020">
    <property type="protein sequence ID" value="GAA3073567.1"/>
    <property type="molecule type" value="Genomic_DNA"/>
</dbReference>
<evidence type="ECO:0000313" key="8">
    <source>
        <dbReference type="Proteomes" id="UP001500236"/>
    </source>
</evidence>
<evidence type="ECO:0000259" key="6">
    <source>
        <dbReference type="PROSITE" id="PS50931"/>
    </source>
</evidence>
<feature type="region of interest" description="Disordered" evidence="5">
    <location>
        <begin position="1"/>
        <end position="93"/>
    </location>
</feature>
<dbReference type="PANTHER" id="PTHR30126:SF40">
    <property type="entry name" value="HTH-TYPE TRANSCRIPTIONAL REGULATOR GLTR"/>
    <property type="match status" value="1"/>
</dbReference>
<comment type="similarity">
    <text evidence="1">Belongs to the LysR transcriptional regulatory family.</text>
</comment>
<dbReference type="Gene3D" id="3.40.190.10">
    <property type="entry name" value="Periplasmic binding protein-like II"/>
    <property type="match status" value="2"/>
</dbReference>